<comment type="caution">
    <text evidence="1">The sequence shown here is derived from an EMBL/GenBank/DDBJ whole genome shotgun (WGS) entry which is preliminary data.</text>
</comment>
<dbReference type="InterPro" id="IPR038765">
    <property type="entry name" value="Papain-like_cys_pep_sf"/>
</dbReference>
<evidence type="ECO:0000313" key="1">
    <source>
        <dbReference type="EMBL" id="RED42910.1"/>
    </source>
</evidence>
<proteinExistence type="predicted"/>
<name>A0A3D9H088_9FLAO</name>
<accession>A0A3D9H088</accession>
<keyword evidence="2" id="KW-1185">Reference proteome</keyword>
<evidence type="ECO:0000313" key="2">
    <source>
        <dbReference type="Proteomes" id="UP000256980"/>
    </source>
</evidence>
<dbReference type="AlphaFoldDB" id="A0A3D9H088"/>
<dbReference type="OrthoDB" id="9804872at2"/>
<gene>
    <name evidence="1" type="ORF">DFQ10_10795</name>
</gene>
<protein>
    <submittedName>
        <fullName evidence="1">Uncharacterized protein</fullName>
    </submittedName>
</protein>
<dbReference type="InterPro" id="IPR053710">
    <property type="entry name" value="Arylamine_NAT_domain_sf"/>
</dbReference>
<reference evidence="1 2" key="1">
    <citation type="submission" date="2018-07" db="EMBL/GenBank/DDBJ databases">
        <title>Genomic Encyclopedia of Type Strains, Phase III (KMG-III): the genomes of soil and plant-associated and newly described type strains.</title>
        <authorList>
            <person name="Whitman W."/>
        </authorList>
    </citation>
    <scope>NUCLEOTIDE SEQUENCE [LARGE SCALE GENOMIC DNA]</scope>
    <source>
        <strain evidence="1 2">CECT 7946</strain>
    </source>
</reference>
<organism evidence="1 2">
    <name type="scientific">Winogradskyella eximia</name>
    <dbReference type="NCBI Taxonomy" id="262006"/>
    <lineage>
        <taxon>Bacteria</taxon>
        <taxon>Pseudomonadati</taxon>
        <taxon>Bacteroidota</taxon>
        <taxon>Flavobacteriia</taxon>
        <taxon>Flavobacteriales</taxon>
        <taxon>Flavobacteriaceae</taxon>
        <taxon>Winogradskyella</taxon>
    </lineage>
</organism>
<sequence>MMQLIKEELNIDKLSTIDKIESLLLNEFKTVPFHNLFMLNNIQNKQLSLGGTCSDKVLRFKGILDNNDINSKLHSSFINGIECHRMLSVIINDRKYYIDVGSGWPSVKLFPEFKEIEYSIYGMNFKTEINDNKIFLYHKTKSSYEYNKMMVIPKVSKSQEDILLDIKNRFVDSSIYPFHDSVRFSIVKGQIFYFIKGSRIRIYSDKGFKEYMLNEKEVLSFIKEKFNRLEQYSNILLG</sequence>
<dbReference type="EMBL" id="QRDV01000007">
    <property type="protein sequence ID" value="RED42910.1"/>
    <property type="molecule type" value="Genomic_DNA"/>
</dbReference>
<dbReference type="Proteomes" id="UP000256980">
    <property type="component" value="Unassembled WGS sequence"/>
</dbReference>
<dbReference type="Gene3D" id="3.30.2140.20">
    <property type="match status" value="1"/>
</dbReference>
<dbReference type="SUPFAM" id="SSF54001">
    <property type="entry name" value="Cysteine proteinases"/>
    <property type="match status" value="1"/>
</dbReference>